<protein>
    <recommendedName>
        <fullName evidence="3 9">Geranylgeranyl transferase type-2 subunit alpha</fullName>
        <ecNumber evidence="2 9">2.5.1.60</ecNumber>
    </recommendedName>
    <alternativeName>
        <fullName evidence="7 9">Geranylgeranyl transferase type II subunit alpha</fullName>
    </alternativeName>
</protein>
<evidence type="ECO:0000313" key="11">
    <source>
        <dbReference type="Proteomes" id="UP000759131"/>
    </source>
</evidence>
<reference evidence="10" key="1">
    <citation type="submission" date="2020-11" db="EMBL/GenBank/DDBJ databases">
        <authorList>
            <person name="Tran Van P."/>
        </authorList>
    </citation>
    <scope>NUCLEOTIDE SEQUENCE</scope>
</reference>
<keyword evidence="6" id="KW-0677">Repeat</keyword>
<dbReference type="PROSITE" id="PS51147">
    <property type="entry name" value="PFTA"/>
    <property type="match status" value="5"/>
</dbReference>
<comment type="catalytic activity">
    <reaction evidence="8 9">
        <text>geranylgeranyl diphosphate + L-cysteinyl-[protein] = S-geranylgeranyl-L-cysteinyl-[protein] + diphosphate</text>
        <dbReference type="Rhea" id="RHEA:21240"/>
        <dbReference type="Rhea" id="RHEA-COMP:10131"/>
        <dbReference type="Rhea" id="RHEA-COMP:11537"/>
        <dbReference type="ChEBI" id="CHEBI:29950"/>
        <dbReference type="ChEBI" id="CHEBI:33019"/>
        <dbReference type="ChEBI" id="CHEBI:57533"/>
        <dbReference type="ChEBI" id="CHEBI:86021"/>
        <dbReference type="EC" id="2.5.1.60"/>
    </reaction>
</comment>
<dbReference type="FunFam" id="1.25.40.120:FF:000035">
    <property type="entry name" value="Geranylgeranyl transferase type-2 subunit alpha"/>
    <property type="match status" value="1"/>
</dbReference>
<dbReference type="OrthoDB" id="1658at2759"/>
<evidence type="ECO:0000256" key="2">
    <source>
        <dbReference type="ARBA" id="ARBA00012656"/>
    </source>
</evidence>
<evidence type="ECO:0000256" key="7">
    <source>
        <dbReference type="ARBA" id="ARBA00031267"/>
    </source>
</evidence>
<dbReference type="EMBL" id="CAJPIZ010007012">
    <property type="protein sequence ID" value="CAG2109988.1"/>
    <property type="molecule type" value="Genomic_DNA"/>
</dbReference>
<sequence>MHGRVKVKTDLQKQLEKQKEKEEKCRQYMAVQKVVFQRRALEEYDSESLSTSGQLVSVNPDFYSVWNFRREIIIRMRDEAKNTGDNDSFDKICRNELQLTENCLKVNPKSYCVWHQRSWIIQNMSTPDLKTEISLCNKFLQFDERNFLCWDYRRFVSHLAGDNVESELEFTLHKIQQNFSNFSSWYYRSCLFRSAANNHSYDFSKQWKQEYDLVENAIFTDPTDQSAWFYHKWLVSTNYGHNILPSKQLDNENSVKINRIVLNRSQGLLVLNLSRPLKHKPLVSVVVNDKMLTNSDWNSPNDADSKVWFIHLDPFPTNQINGLTISPIPTFAKNPELVELIDLKLVSNETNEKHLFVWERKSHNLDQQWTLEESYLKTLRELHKLEPNNKWVNLTLAWNEPNKSETGSIFDTLIQLDPLRNNYYNDLSE</sequence>
<dbReference type="Gene3D" id="2.60.40.1130">
    <property type="entry name" value="Rab geranylgeranyltransferase alpha-subunit, insert domain"/>
    <property type="match status" value="1"/>
</dbReference>
<dbReference type="SUPFAM" id="SSF48439">
    <property type="entry name" value="Protein prenylyltransferase"/>
    <property type="match status" value="1"/>
</dbReference>
<dbReference type="Pfam" id="PF01239">
    <property type="entry name" value="PPTA"/>
    <property type="match status" value="4"/>
</dbReference>
<dbReference type="PANTHER" id="PTHR11129">
    <property type="entry name" value="PROTEIN FARNESYLTRANSFERASE ALPHA SUBUNIT/RAB GERANYLGERANYL TRANSFERASE ALPHA SUBUNIT"/>
    <property type="match status" value="1"/>
</dbReference>
<dbReference type="InterPro" id="IPR002088">
    <property type="entry name" value="Prenyl_trans_a"/>
</dbReference>
<dbReference type="EMBL" id="OC861587">
    <property type="protein sequence ID" value="CAD7629558.1"/>
    <property type="molecule type" value="Genomic_DNA"/>
</dbReference>
<keyword evidence="11" id="KW-1185">Reference proteome</keyword>
<comment type="similarity">
    <text evidence="1 9">Belongs to the protein prenyltransferase subunit alpha family.</text>
</comment>
<keyword evidence="5 9" id="KW-0808">Transferase</keyword>
<dbReference type="GO" id="GO:0097354">
    <property type="term" value="P:prenylation"/>
    <property type="evidence" value="ECO:0007669"/>
    <property type="project" value="UniProtKB-UniRule"/>
</dbReference>
<dbReference type="AlphaFoldDB" id="A0A7R9KUB6"/>
<evidence type="ECO:0000256" key="9">
    <source>
        <dbReference type="RuleBase" id="RU367120"/>
    </source>
</evidence>
<evidence type="ECO:0000256" key="6">
    <source>
        <dbReference type="ARBA" id="ARBA00022737"/>
    </source>
</evidence>
<evidence type="ECO:0000256" key="8">
    <source>
        <dbReference type="ARBA" id="ARBA00047658"/>
    </source>
</evidence>
<dbReference type="GO" id="GO:0004663">
    <property type="term" value="F:Rab geranylgeranyltransferase activity"/>
    <property type="evidence" value="ECO:0007669"/>
    <property type="project" value="UniProtKB-UniRule"/>
</dbReference>
<gene>
    <name evidence="10" type="ORF">OSB1V03_LOCUS9974</name>
</gene>
<name>A0A7R9KUB6_9ACAR</name>
<dbReference type="Proteomes" id="UP000759131">
    <property type="component" value="Unassembled WGS sequence"/>
</dbReference>
<evidence type="ECO:0000313" key="10">
    <source>
        <dbReference type="EMBL" id="CAD7629558.1"/>
    </source>
</evidence>
<dbReference type="Gene3D" id="1.25.40.120">
    <property type="entry name" value="Protein prenylyltransferase"/>
    <property type="match status" value="1"/>
</dbReference>
<dbReference type="PANTHER" id="PTHR11129:SF2">
    <property type="entry name" value="GERANYLGERANYL TRANSFERASE TYPE-2 SUBUNIT ALPHA"/>
    <property type="match status" value="1"/>
</dbReference>
<dbReference type="GO" id="GO:0005968">
    <property type="term" value="C:Rab-protein geranylgeranyltransferase complex"/>
    <property type="evidence" value="ECO:0007669"/>
    <property type="project" value="TreeGrafter"/>
</dbReference>
<evidence type="ECO:0000256" key="1">
    <source>
        <dbReference type="ARBA" id="ARBA00006734"/>
    </source>
</evidence>
<evidence type="ECO:0000256" key="5">
    <source>
        <dbReference type="ARBA" id="ARBA00022679"/>
    </source>
</evidence>
<evidence type="ECO:0000256" key="4">
    <source>
        <dbReference type="ARBA" id="ARBA00022602"/>
    </source>
</evidence>
<evidence type="ECO:0000256" key="3">
    <source>
        <dbReference type="ARBA" id="ARBA00014772"/>
    </source>
</evidence>
<organism evidence="10">
    <name type="scientific">Medioppia subpectinata</name>
    <dbReference type="NCBI Taxonomy" id="1979941"/>
    <lineage>
        <taxon>Eukaryota</taxon>
        <taxon>Metazoa</taxon>
        <taxon>Ecdysozoa</taxon>
        <taxon>Arthropoda</taxon>
        <taxon>Chelicerata</taxon>
        <taxon>Arachnida</taxon>
        <taxon>Acari</taxon>
        <taxon>Acariformes</taxon>
        <taxon>Sarcoptiformes</taxon>
        <taxon>Oribatida</taxon>
        <taxon>Brachypylina</taxon>
        <taxon>Oppioidea</taxon>
        <taxon>Oppiidae</taxon>
        <taxon>Medioppia</taxon>
    </lineage>
</organism>
<dbReference type="EC" id="2.5.1.60" evidence="2 9"/>
<proteinExistence type="inferred from homology"/>
<accession>A0A7R9KUB6</accession>
<comment type="function">
    <text evidence="9">Catalyzes the transfer of a geranyl-geranyl moiety from geranyl-geranyl pyrophosphate to cysteines occuring in specific C-terminal amino acid sequences.</text>
</comment>
<keyword evidence="4 9" id="KW-0637">Prenyltransferase</keyword>